<evidence type="ECO:0000259" key="3">
    <source>
        <dbReference type="PROSITE" id="PS51029"/>
    </source>
</evidence>
<evidence type="ECO:0000256" key="2">
    <source>
        <dbReference type="SAM" id="MobiDB-lite"/>
    </source>
</evidence>
<protein>
    <submittedName>
        <fullName evidence="6">Uncharacterized protein LOC101862415</fullName>
    </submittedName>
</protein>
<evidence type="ECO:0000259" key="4">
    <source>
        <dbReference type="PROSITE" id="PS51031"/>
    </source>
</evidence>
<proteinExistence type="predicted"/>
<dbReference type="GeneID" id="101862415"/>
<dbReference type="RefSeq" id="XP_005098945.1">
    <property type="nucleotide sequence ID" value="XM_005098888.3"/>
</dbReference>
<reference evidence="6" key="1">
    <citation type="submission" date="2025-08" db="UniProtKB">
        <authorList>
            <consortium name="RefSeq"/>
        </authorList>
    </citation>
    <scope>IDENTIFICATION</scope>
</reference>
<evidence type="ECO:0000256" key="1">
    <source>
        <dbReference type="PROSITE-ProRule" id="PRU00371"/>
    </source>
</evidence>
<feature type="domain" description="MADF" evidence="3">
    <location>
        <begin position="9"/>
        <end position="110"/>
    </location>
</feature>
<dbReference type="PROSITE" id="PS51029">
    <property type="entry name" value="MADF"/>
    <property type="match status" value="1"/>
</dbReference>
<dbReference type="Pfam" id="PF02944">
    <property type="entry name" value="BESS"/>
    <property type="match status" value="1"/>
</dbReference>
<dbReference type="InterPro" id="IPR004210">
    <property type="entry name" value="BESS_motif"/>
</dbReference>
<accession>A0ABM0JQ57</accession>
<evidence type="ECO:0000313" key="5">
    <source>
        <dbReference type="Proteomes" id="UP000694888"/>
    </source>
</evidence>
<dbReference type="PROSITE" id="PS51031">
    <property type="entry name" value="BESS"/>
    <property type="match status" value="1"/>
</dbReference>
<sequence>MAYFHDTELLILEIRKRPVIWNCSLDDYKNKIKKNDAWAGVCRALQPNFDAQDDVTKKQTILEIKARWKSIRDTYTRSQKKIQRKSGSGATKTRKYMFADHLAFLRMAPSSRATEDSLDFVSIVSRDQSPDGHKVEQVDEEHEGLASESQSPSPAPSCGSVGPQSKSRKRKLEEKMLTFIDKCDKPDDDREFFSSLLPAVKKLNEDQKLTFRVDVIRALQAAKAGGQSGSTQM</sequence>
<evidence type="ECO:0000313" key="6">
    <source>
        <dbReference type="RefSeq" id="XP_005098945.1"/>
    </source>
</evidence>
<dbReference type="SMART" id="SM00595">
    <property type="entry name" value="MADF"/>
    <property type="match status" value="1"/>
</dbReference>
<dbReference type="PANTHER" id="PTHR12243">
    <property type="entry name" value="MADF DOMAIN TRANSCRIPTION FACTOR"/>
    <property type="match status" value="1"/>
</dbReference>
<organism evidence="5 6">
    <name type="scientific">Aplysia californica</name>
    <name type="common">California sea hare</name>
    <dbReference type="NCBI Taxonomy" id="6500"/>
    <lineage>
        <taxon>Eukaryota</taxon>
        <taxon>Metazoa</taxon>
        <taxon>Spiralia</taxon>
        <taxon>Lophotrochozoa</taxon>
        <taxon>Mollusca</taxon>
        <taxon>Gastropoda</taxon>
        <taxon>Heterobranchia</taxon>
        <taxon>Euthyneura</taxon>
        <taxon>Tectipleura</taxon>
        <taxon>Aplysiida</taxon>
        <taxon>Aplysioidea</taxon>
        <taxon>Aplysiidae</taxon>
        <taxon>Aplysia</taxon>
    </lineage>
</organism>
<feature type="region of interest" description="Disordered" evidence="2">
    <location>
        <begin position="128"/>
        <end position="170"/>
    </location>
</feature>
<dbReference type="Proteomes" id="UP000694888">
    <property type="component" value="Unplaced"/>
</dbReference>
<gene>
    <name evidence="6" type="primary">LOC101862415</name>
</gene>
<name>A0ABM0JQ57_APLCA</name>
<feature type="compositionally biased region" description="Basic and acidic residues" evidence="2">
    <location>
        <begin position="128"/>
        <end position="137"/>
    </location>
</feature>
<keyword evidence="5" id="KW-1185">Reference proteome</keyword>
<dbReference type="Pfam" id="PF10545">
    <property type="entry name" value="MADF_DNA_bdg"/>
    <property type="match status" value="1"/>
</dbReference>
<feature type="domain" description="BESS" evidence="4">
    <location>
        <begin position="186"/>
        <end position="225"/>
    </location>
</feature>
<dbReference type="PANTHER" id="PTHR12243:SF69">
    <property type="entry name" value="SI:CH73-59F11.3"/>
    <property type="match status" value="1"/>
</dbReference>
<comment type="subcellular location">
    <subcellularLocation>
        <location evidence="1">Nucleus</location>
    </subcellularLocation>
</comment>
<keyword evidence="1" id="KW-0539">Nucleus</keyword>
<dbReference type="InterPro" id="IPR039353">
    <property type="entry name" value="TF_Adf1"/>
</dbReference>
<dbReference type="InterPro" id="IPR006578">
    <property type="entry name" value="MADF-dom"/>
</dbReference>